<sequence length="200" mass="22117">MSYSLSLYLVDPSTVRSAVGSGDDKLRRMIGGRFKSRMAHDDQWFASEIAEGAPTRYEALRAVIAGGPFEEPSAFQYTYAYQMVCEFHGRFLDNSSFSPFRGSWLEEVEKGMAALGMTAVELTDFSYGSPPSPLPRPVEVPGYGEWSAADCAEALRQWRASTPEQRDRLDDEVLRAVESVVGWLEAAEAKEGAGVVGFFF</sequence>
<feature type="domain" description="DUF7691" evidence="1">
    <location>
        <begin position="1"/>
        <end position="199"/>
    </location>
</feature>
<name>A0A919CE06_9ACTN</name>
<dbReference type="InterPro" id="IPR056108">
    <property type="entry name" value="DUF7691"/>
</dbReference>
<accession>A0A919CE06</accession>
<evidence type="ECO:0000259" key="1">
    <source>
        <dbReference type="Pfam" id="PF24740"/>
    </source>
</evidence>
<evidence type="ECO:0000313" key="2">
    <source>
        <dbReference type="EMBL" id="GHD14149.1"/>
    </source>
</evidence>
<proteinExistence type="predicted"/>
<dbReference type="EMBL" id="BMVC01000021">
    <property type="protein sequence ID" value="GHD14149.1"/>
    <property type="molecule type" value="Genomic_DNA"/>
</dbReference>
<dbReference type="Pfam" id="PF24740">
    <property type="entry name" value="DUF7691"/>
    <property type="match status" value="1"/>
</dbReference>
<dbReference type="Proteomes" id="UP000638353">
    <property type="component" value="Unassembled WGS sequence"/>
</dbReference>
<evidence type="ECO:0000313" key="3">
    <source>
        <dbReference type="Proteomes" id="UP000638353"/>
    </source>
</evidence>
<dbReference type="AlphaFoldDB" id="A0A919CE06"/>
<dbReference type="RefSeq" id="WP_189827503.1">
    <property type="nucleotide sequence ID" value="NZ_BMVC01000021.1"/>
</dbReference>
<gene>
    <name evidence="2" type="ORF">GCM10010334_73080</name>
</gene>
<protein>
    <recommendedName>
        <fullName evidence="1">DUF7691 domain-containing protein</fullName>
    </recommendedName>
</protein>
<reference evidence="2" key="1">
    <citation type="journal article" date="2014" name="Int. J. Syst. Evol. Microbiol.">
        <title>Complete genome sequence of Corynebacterium casei LMG S-19264T (=DSM 44701T), isolated from a smear-ripened cheese.</title>
        <authorList>
            <consortium name="US DOE Joint Genome Institute (JGI-PGF)"/>
            <person name="Walter F."/>
            <person name="Albersmeier A."/>
            <person name="Kalinowski J."/>
            <person name="Ruckert C."/>
        </authorList>
    </citation>
    <scope>NUCLEOTIDE SEQUENCE</scope>
    <source>
        <strain evidence="2">JCM 4637</strain>
    </source>
</reference>
<comment type="caution">
    <text evidence="2">The sequence shown here is derived from an EMBL/GenBank/DDBJ whole genome shotgun (WGS) entry which is preliminary data.</text>
</comment>
<reference evidence="2" key="2">
    <citation type="submission" date="2020-09" db="EMBL/GenBank/DDBJ databases">
        <authorList>
            <person name="Sun Q."/>
            <person name="Ohkuma M."/>
        </authorList>
    </citation>
    <scope>NUCLEOTIDE SEQUENCE</scope>
    <source>
        <strain evidence="2">JCM 4637</strain>
    </source>
</reference>
<organism evidence="2 3">
    <name type="scientific">Streptomyces finlayi</name>
    <dbReference type="NCBI Taxonomy" id="67296"/>
    <lineage>
        <taxon>Bacteria</taxon>
        <taxon>Bacillati</taxon>
        <taxon>Actinomycetota</taxon>
        <taxon>Actinomycetes</taxon>
        <taxon>Kitasatosporales</taxon>
        <taxon>Streptomycetaceae</taxon>
        <taxon>Streptomyces</taxon>
    </lineage>
</organism>